<dbReference type="Proteomes" id="UP000036938">
    <property type="component" value="Unassembled WGS sequence"/>
</dbReference>
<evidence type="ECO:0000313" key="3">
    <source>
        <dbReference type="Proteomes" id="UP000036938"/>
    </source>
</evidence>
<dbReference type="EMBL" id="AQQZ01000008">
    <property type="protein sequence ID" value="KNG92544.1"/>
    <property type="molecule type" value="Genomic_DNA"/>
</dbReference>
<evidence type="ECO:0000313" key="2">
    <source>
        <dbReference type="EMBL" id="KNG92544.1"/>
    </source>
</evidence>
<dbReference type="AlphaFoldDB" id="A0A0L1JLB5"/>
<evidence type="ECO:0000256" key="1">
    <source>
        <dbReference type="SAM" id="Coils"/>
    </source>
</evidence>
<reference evidence="2 3" key="1">
    <citation type="journal article" date="2015" name="Int. J. Syst. Evol. Microbiol.">
        <title>Aestuariivita atlantica sp. nov., isolated from deep sea sediment of the Atlantic Ocean.</title>
        <authorList>
            <person name="Li G."/>
            <person name="Lai Q."/>
            <person name="Du Y."/>
            <person name="Liu X."/>
            <person name="Sun F."/>
            <person name="Shao Z."/>
        </authorList>
    </citation>
    <scope>NUCLEOTIDE SEQUENCE [LARGE SCALE GENOMIC DNA]</scope>
    <source>
        <strain evidence="2 3">22II-S11-z3</strain>
    </source>
</reference>
<name>A0A0L1JLB5_9RHOB</name>
<keyword evidence="3" id="KW-1185">Reference proteome</keyword>
<gene>
    <name evidence="2" type="ORF">ATO11_16055</name>
</gene>
<sequence length="159" mass="17367">MTLTMAQGGSELIANAIHAYKKAGPANALPEGLERFEDLPAHFKAIRETLDSDRPLTDLEEALIIEIQRLHATISRLESEARAAKEKGLGRQFCETWVNGMASTLSDKWFLGGLGLFTAHFTGLDVSDLTFQNLRGYISEIMSAAPNDATATPKMTTDI</sequence>
<keyword evidence="1" id="KW-0175">Coiled coil</keyword>
<organism evidence="2 3">
    <name type="scientific">Pseudaestuariivita atlantica</name>
    <dbReference type="NCBI Taxonomy" id="1317121"/>
    <lineage>
        <taxon>Bacteria</taxon>
        <taxon>Pseudomonadati</taxon>
        <taxon>Pseudomonadota</taxon>
        <taxon>Alphaproteobacteria</taxon>
        <taxon>Rhodobacterales</taxon>
        <taxon>Paracoccaceae</taxon>
        <taxon>Pseudaestuariivita</taxon>
    </lineage>
</organism>
<proteinExistence type="predicted"/>
<comment type="caution">
    <text evidence="2">The sequence shown here is derived from an EMBL/GenBank/DDBJ whole genome shotgun (WGS) entry which is preliminary data.</text>
</comment>
<accession>A0A0L1JLB5</accession>
<dbReference type="STRING" id="1317121.ATO11_16055"/>
<protein>
    <submittedName>
        <fullName evidence="2">Uncharacterized protein</fullName>
    </submittedName>
</protein>
<feature type="coiled-coil region" evidence="1">
    <location>
        <begin position="60"/>
        <end position="87"/>
    </location>
</feature>